<gene>
    <name evidence="2" type="ORF">Pmani_006126</name>
</gene>
<feature type="compositionally biased region" description="Low complexity" evidence="1">
    <location>
        <begin position="73"/>
        <end position="83"/>
    </location>
</feature>
<organism evidence="2 3">
    <name type="scientific">Petrolisthes manimaculis</name>
    <dbReference type="NCBI Taxonomy" id="1843537"/>
    <lineage>
        <taxon>Eukaryota</taxon>
        <taxon>Metazoa</taxon>
        <taxon>Ecdysozoa</taxon>
        <taxon>Arthropoda</taxon>
        <taxon>Crustacea</taxon>
        <taxon>Multicrustacea</taxon>
        <taxon>Malacostraca</taxon>
        <taxon>Eumalacostraca</taxon>
        <taxon>Eucarida</taxon>
        <taxon>Decapoda</taxon>
        <taxon>Pleocyemata</taxon>
        <taxon>Anomura</taxon>
        <taxon>Galatheoidea</taxon>
        <taxon>Porcellanidae</taxon>
        <taxon>Petrolisthes</taxon>
    </lineage>
</organism>
<feature type="region of interest" description="Disordered" evidence="1">
    <location>
        <begin position="60"/>
        <end position="126"/>
    </location>
</feature>
<protein>
    <submittedName>
        <fullName evidence="2">Uncharacterized protein</fullName>
    </submittedName>
</protein>
<dbReference type="Proteomes" id="UP001292094">
    <property type="component" value="Unassembled WGS sequence"/>
</dbReference>
<dbReference type="AlphaFoldDB" id="A0AAE1UG12"/>
<reference evidence="2" key="1">
    <citation type="submission" date="2023-11" db="EMBL/GenBank/DDBJ databases">
        <title>Genome assemblies of two species of porcelain crab, Petrolisthes cinctipes and Petrolisthes manimaculis (Anomura: Porcellanidae).</title>
        <authorList>
            <person name="Angst P."/>
        </authorList>
    </citation>
    <scope>NUCLEOTIDE SEQUENCE</scope>
    <source>
        <strain evidence="2">PB745_02</strain>
        <tissue evidence="2">Gill</tissue>
    </source>
</reference>
<accession>A0AAE1UG12</accession>
<sequence length="147" mass="15856">MVSHNVTSSRPNSLKIRVKNVENTIISSPAKPPSPTTLLTSCLPALPVKHISSCHTSLIHPLTHLPTHPPTHSPSNMPPSRSGPHPHPNPSPSHPAILTPSLSTYQSHLITSQPSTSIIPPSPTNPLSTLTFLHPYQEECQHTRASE</sequence>
<dbReference type="EMBL" id="JAWZYT010000466">
    <property type="protein sequence ID" value="KAK4323178.1"/>
    <property type="molecule type" value="Genomic_DNA"/>
</dbReference>
<name>A0AAE1UG12_9EUCA</name>
<feature type="compositionally biased region" description="Low complexity" evidence="1">
    <location>
        <begin position="109"/>
        <end position="126"/>
    </location>
</feature>
<evidence type="ECO:0000256" key="1">
    <source>
        <dbReference type="SAM" id="MobiDB-lite"/>
    </source>
</evidence>
<keyword evidence="3" id="KW-1185">Reference proteome</keyword>
<comment type="caution">
    <text evidence="2">The sequence shown here is derived from an EMBL/GenBank/DDBJ whole genome shotgun (WGS) entry which is preliminary data.</text>
</comment>
<evidence type="ECO:0000313" key="3">
    <source>
        <dbReference type="Proteomes" id="UP001292094"/>
    </source>
</evidence>
<evidence type="ECO:0000313" key="2">
    <source>
        <dbReference type="EMBL" id="KAK4323178.1"/>
    </source>
</evidence>
<proteinExistence type="predicted"/>